<dbReference type="AlphaFoldDB" id="A0A7G8Q141"/>
<evidence type="ECO:0000256" key="1">
    <source>
        <dbReference type="ARBA" id="ARBA00023125"/>
    </source>
</evidence>
<dbReference type="PANTHER" id="PTHR36924">
    <property type="entry name" value="ANTITOXIN HIGA-1"/>
    <property type="match status" value="1"/>
</dbReference>
<proteinExistence type="predicted"/>
<reference evidence="3 4" key="1">
    <citation type="submission" date="2020-08" db="EMBL/GenBank/DDBJ databases">
        <title>Dyella sp. G9 isolated from forest soil.</title>
        <authorList>
            <person name="Fu J."/>
            <person name="Qiu L."/>
        </authorList>
    </citation>
    <scope>NUCLEOTIDE SEQUENCE [LARGE SCALE GENOMIC DNA]</scope>
    <source>
        <strain evidence="3 4">G9</strain>
    </source>
</reference>
<dbReference type="InterPro" id="IPR001387">
    <property type="entry name" value="Cro/C1-type_HTH"/>
</dbReference>
<keyword evidence="1" id="KW-0238">DNA-binding</keyword>
<gene>
    <name evidence="3" type="ORF">H8F01_15530</name>
</gene>
<dbReference type="InterPro" id="IPR010982">
    <property type="entry name" value="Lambda_DNA-bd_dom_sf"/>
</dbReference>
<dbReference type="GO" id="GO:0003677">
    <property type="term" value="F:DNA binding"/>
    <property type="evidence" value="ECO:0007669"/>
    <property type="project" value="UniProtKB-KW"/>
</dbReference>
<dbReference type="KEGG" id="dtl:H8F01_15530"/>
<feature type="region of interest" description="Disordered" evidence="2">
    <location>
        <begin position="112"/>
        <end position="150"/>
    </location>
</feature>
<accession>A0A7G8Q141</accession>
<dbReference type="Proteomes" id="UP000515873">
    <property type="component" value="Chromosome"/>
</dbReference>
<evidence type="ECO:0000313" key="3">
    <source>
        <dbReference type="EMBL" id="QNK00499.1"/>
    </source>
</evidence>
<dbReference type="CDD" id="cd00093">
    <property type="entry name" value="HTH_XRE"/>
    <property type="match status" value="1"/>
</dbReference>
<keyword evidence="4" id="KW-1185">Reference proteome</keyword>
<dbReference type="SUPFAM" id="SSF47413">
    <property type="entry name" value="lambda repressor-like DNA-binding domains"/>
    <property type="match status" value="1"/>
</dbReference>
<dbReference type="Gene3D" id="1.10.260.40">
    <property type="entry name" value="lambda repressor-like DNA-binding domains"/>
    <property type="match status" value="1"/>
</dbReference>
<dbReference type="EMBL" id="CP060412">
    <property type="protein sequence ID" value="QNK00499.1"/>
    <property type="molecule type" value="Genomic_DNA"/>
</dbReference>
<dbReference type="PANTHER" id="PTHR36924:SF1">
    <property type="entry name" value="ANTITOXIN HIGA-1"/>
    <property type="match status" value="1"/>
</dbReference>
<dbReference type="RefSeq" id="WP_187055972.1">
    <property type="nucleotide sequence ID" value="NZ_CP060412.1"/>
</dbReference>
<evidence type="ECO:0000256" key="2">
    <source>
        <dbReference type="SAM" id="MobiDB-lite"/>
    </source>
</evidence>
<dbReference type="InterPro" id="IPR013430">
    <property type="entry name" value="Toxin_antidote_HigA"/>
</dbReference>
<feature type="compositionally biased region" description="Basic and acidic residues" evidence="2">
    <location>
        <begin position="134"/>
        <end position="150"/>
    </location>
</feature>
<evidence type="ECO:0000313" key="4">
    <source>
        <dbReference type="Proteomes" id="UP000515873"/>
    </source>
</evidence>
<sequence>MRCTLPPPSAPPPVMLHTSLQIDASTCLRSPGVVLRDDFMRPNGVSANELARRSGMPAWHIRRVLVGAPIHAEEALRLASALNTSALYWMVLQARHDLAKAQCAITHNGGADGALHETAPPQAKRASCPPSEQKLPETRPLNKQDTRFCR</sequence>
<name>A0A7G8Q141_9GAMM</name>
<organism evidence="3 4">
    <name type="scientific">Dyella telluris</name>
    <dbReference type="NCBI Taxonomy" id="2763498"/>
    <lineage>
        <taxon>Bacteria</taxon>
        <taxon>Pseudomonadati</taxon>
        <taxon>Pseudomonadota</taxon>
        <taxon>Gammaproteobacteria</taxon>
        <taxon>Lysobacterales</taxon>
        <taxon>Rhodanobacteraceae</taxon>
        <taxon>Dyella</taxon>
    </lineage>
</organism>
<protein>
    <submittedName>
        <fullName evidence="3">HigA family addiction module antidote protein</fullName>
    </submittedName>
</protein>
<dbReference type="NCBIfam" id="TIGR02607">
    <property type="entry name" value="antidote_HigA"/>
    <property type="match status" value="1"/>
</dbReference>